<proteinExistence type="predicted"/>
<dbReference type="Proteomes" id="UP001226691">
    <property type="component" value="Unassembled WGS sequence"/>
</dbReference>
<dbReference type="EMBL" id="JAUTBF010000001">
    <property type="protein sequence ID" value="MDQ1124938.1"/>
    <property type="molecule type" value="Genomic_DNA"/>
</dbReference>
<accession>A0ABU0TZ56</accession>
<reference evidence="1 2" key="1">
    <citation type="submission" date="2023-07" db="EMBL/GenBank/DDBJ databases">
        <title>Functional and genomic diversity of the sorghum phyllosphere microbiome.</title>
        <authorList>
            <person name="Shade A."/>
        </authorList>
    </citation>
    <scope>NUCLEOTIDE SEQUENCE [LARGE SCALE GENOMIC DNA]</scope>
    <source>
        <strain evidence="1 2">SORGH_AS_1207</strain>
    </source>
</reference>
<evidence type="ECO:0000313" key="1">
    <source>
        <dbReference type="EMBL" id="MDQ1124938.1"/>
    </source>
</evidence>
<protein>
    <submittedName>
        <fullName evidence="1">Uncharacterized protein</fullName>
    </submittedName>
</protein>
<comment type="caution">
    <text evidence="1">The sequence shown here is derived from an EMBL/GenBank/DDBJ whole genome shotgun (WGS) entry which is preliminary data.</text>
</comment>
<name>A0ABU0TZ56_MICTR</name>
<evidence type="ECO:0000313" key="2">
    <source>
        <dbReference type="Proteomes" id="UP001226691"/>
    </source>
</evidence>
<sequence>MPHHPRITPVPATGAHVVAVDEDAPLLRLRTGDHAAIGSPPSELHGVLDSPAPGAAASAYRDRLVGEVQERERADDERRWPSARRRIGVVGTGVLSDEIARALGAWGARVGRGISAAEARDSVALVISVSDGASERRDHAVLDDLLATGTARLRVYREGECVLVDPLAVDVTDITAAQVARRRIAASTVPDALGAWQRHGPVADQPVDSATVSLVTARVLTMTLAWAQDDEALPRLRTTLWKLVPALGRVTEHPVLPYPTPYPGAGR</sequence>
<gene>
    <name evidence="1" type="ORF">QE412_003511</name>
</gene>
<keyword evidence="2" id="KW-1185">Reference proteome</keyword>
<organism evidence="1 2">
    <name type="scientific">Microbacterium trichothecenolyticum</name>
    <name type="common">Aureobacterium trichothecenolyticum</name>
    <dbReference type="NCBI Taxonomy" id="69370"/>
    <lineage>
        <taxon>Bacteria</taxon>
        <taxon>Bacillati</taxon>
        <taxon>Actinomycetota</taxon>
        <taxon>Actinomycetes</taxon>
        <taxon>Micrococcales</taxon>
        <taxon>Microbacteriaceae</taxon>
        <taxon>Microbacterium</taxon>
    </lineage>
</organism>